<evidence type="ECO:0000256" key="3">
    <source>
        <dbReference type="ARBA" id="ARBA00022630"/>
    </source>
</evidence>
<sequence length="400" mass="41733">MTASFDVAVVGAGIVGLGAALAAVDRGLSVVVIDRASEPSGASVRNFGHLCFTPQDGLAREFALASREIWLRLAADADVWLRESGTVVLARHPDELAVLTEFARSRGSAPAFAHGAGPARPEVELLGAAQVGALVPVAARSAGGAFLPWDLQVNPRQACTALAAYLAGRGVAFRLRTAVTGVRSGSVTTTRGPVSAGTVIVAVNHDIDQLYPEVAERAGIRRCGLDMLRVDAGLRAPLPAPLLTGWSLLRYGAFASLPTAAALGDRLRGEFPELAALDLNQMYTQLPDGSLIVGDTHYRGASVSPFQNEHAFDALLRLTGELFGVPRPRVLERWQGVYASGMSDFLIERPEPGVHLVAATTGIGMTTGLGLSERVVGGVYGSAISVPPTTALSTPVKGFS</sequence>
<dbReference type="SUPFAM" id="SSF51905">
    <property type="entry name" value="FAD/NAD(P)-binding domain"/>
    <property type="match status" value="1"/>
</dbReference>
<dbReference type="PANTHER" id="PTHR13847:SF286">
    <property type="entry name" value="D-AMINO ACID DEHYDROGENASE"/>
    <property type="match status" value="1"/>
</dbReference>
<comment type="caution">
    <text evidence="6">The sequence shown here is derived from an EMBL/GenBank/DDBJ whole genome shotgun (WGS) entry which is preliminary data.</text>
</comment>
<name>A0A099JA51_9MICO</name>
<dbReference type="Gene3D" id="3.30.9.10">
    <property type="entry name" value="D-Amino Acid Oxidase, subunit A, domain 2"/>
    <property type="match status" value="1"/>
</dbReference>
<protein>
    <submittedName>
        <fullName evidence="6 7">Oxidoreductase</fullName>
    </submittedName>
</protein>
<reference evidence="7 9" key="2">
    <citation type="submission" date="2020-08" db="EMBL/GenBank/DDBJ databases">
        <title>Sequencing the genomes of 1000 actinobacteria strains.</title>
        <authorList>
            <person name="Klenk H.-P."/>
        </authorList>
    </citation>
    <scope>NUCLEOTIDE SEQUENCE [LARGE SCALE GENOMIC DNA]</scope>
    <source>
        <strain evidence="7 9">DSM 21065</strain>
    </source>
</reference>
<evidence type="ECO:0000313" key="7">
    <source>
        <dbReference type="EMBL" id="MBB5642942.1"/>
    </source>
</evidence>
<dbReference type="GO" id="GO:0005737">
    <property type="term" value="C:cytoplasm"/>
    <property type="evidence" value="ECO:0007669"/>
    <property type="project" value="TreeGrafter"/>
</dbReference>
<organism evidence="6 8">
    <name type="scientific">Cryobacterium roopkundense</name>
    <dbReference type="NCBI Taxonomy" id="1001240"/>
    <lineage>
        <taxon>Bacteria</taxon>
        <taxon>Bacillati</taxon>
        <taxon>Actinomycetota</taxon>
        <taxon>Actinomycetes</taxon>
        <taxon>Micrococcales</taxon>
        <taxon>Microbacteriaceae</taxon>
        <taxon>Cryobacterium</taxon>
    </lineage>
</organism>
<dbReference type="InterPro" id="IPR017741">
    <property type="entry name" value="FAD-dependent_OxRdtase_HpnW"/>
</dbReference>
<comment type="similarity">
    <text evidence="2">Belongs to the DadA oxidoreductase family.</text>
</comment>
<dbReference type="OrthoDB" id="9799943at2"/>
<dbReference type="GO" id="GO:0016491">
    <property type="term" value="F:oxidoreductase activity"/>
    <property type="evidence" value="ECO:0007669"/>
    <property type="project" value="UniProtKB-KW"/>
</dbReference>
<dbReference type="EMBL" id="JACHBQ010000001">
    <property type="protein sequence ID" value="MBB5642942.1"/>
    <property type="molecule type" value="Genomic_DNA"/>
</dbReference>
<evidence type="ECO:0000313" key="9">
    <source>
        <dbReference type="Proteomes" id="UP000561726"/>
    </source>
</evidence>
<evidence type="ECO:0000313" key="6">
    <source>
        <dbReference type="EMBL" id="KGJ75141.1"/>
    </source>
</evidence>
<proteinExistence type="inferred from homology"/>
<dbReference type="EMBL" id="JPXF01000036">
    <property type="protein sequence ID" value="KGJ75141.1"/>
    <property type="molecule type" value="Genomic_DNA"/>
</dbReference>
<keyword evidence="3" id="KW-0285">Flavoprotein</keyword>
<dbReference type="PANTHER" id="PTHR13847">
    <property type="entry name" value="SARCOSINE DEHYDROGENASE-RELATED"/>
    <property type="match status" value="1"/>
</dbReference>
<evidence type="ECO:0000256" key="2">
    <source>
        <dbReference type="ARBA" id="ARBA00009410"/>
    </source>
</evidence>
<evidence type="ECO:0000256" key="1">
    <source>
        <dbReference type="ARBA" id="ARBA00001974"/>
    </source>
</evidence>
<feature type="domain" description="FAD dependent oxidoreductase" evidence="5">
    <location>
        <begin position="6"/>
        <end position="373"/>
    </location>
</feature>
<dbReference type="eggNOG" id="COG0665">
    <property type="taxonomic scope" value="Bacteria"/>
</dbReference>
<evidence type="ECO:0000259" key="5">
    <source>
        <dbReference type="Pfam" id="PF01266"/>
    </source>
</evidence>
<dbReference type="STRING" id="1001240.GY21_09865"/>
<dbReference type="Pfam" id="PF01266">
    <property type="entry name" value="DAO"/>
    <property type="match status" value="1"/>
</dbReference>
<dbReference type="InterPro" id="IPR006076">
    <property type="entry name" value="FAD-dep_OxRdtase"/>
</dbReference>
<dbReference type="RefSeq" id="WP_035836561.1">
    <property type="nucleotide sequence ID" value="NZ_JACHBQ010000001.1"/>
</dbReference>
<dbReference type="Gene3D" id="3.50.50.60">
    <property type="entry name" value="FAD/NAD(P)-binding domain"/>
    <property type="match status" value="1"/>
</dbReference>
<dbReference type="Proteomes" id="UP000561726">
    <property type="component" value="Unassembled WGS sequence"/>
</dbReference>
<reference evidence="6 8" key="1">
    <citation type="submission" date="2014-08" db="EMBL/GenBank/DDBJ databases">
        <authorList>
            <person name="Sisinthy S."/>
        </authorList>
    </citation>
    <scope>NUCLEOTIDE SEQUENCE [LARGE SCALE GENOMIC DNA]</scope>
    <source>
        <strain evidence="6 8">RuG17</strain>
    </source>
</reference>
<evidence type="ECO:0000256" key="4">
    <source>
        <dbReference type="ARBA" id="ARBA00023002"/>
    </source>
</evidence>
<dbReference type="InterPro" id="IPR036188">
    <property type="entry name" value="FAD/NAD-bd_sf"/>
</dbReference>
<dbReference type="AlphaFoldDB" id="A0A099JA51"/>
<dbReference type="NCBIfam" id="TIGR03364">
    <property type="entry name" value="HpnW_proposed"/>
    <property type="match status" value="1"/>
</dbReference>
<keyword evidence="8" id="KW-1185">Reference proteome</keyword>
<keyword evidence="4" id="KW-0560">Oxidoreductase</keyword>
<evidence type="ECO:0000313" key="8">
    <source>
        <dbReference type="Proteomes" id="UP000029864"/>
    </source>
</evidence>
<dbReference type="Proteomes" id="UP000029864">
    <property type="component" value="Unassembled WGS sequence"/>
</dbReference>
<comment type="cofactor">
    <cofactor evidence="1">
        <name>FAD</name>
        <dbReference type="ChEBI" id="CHEBI:57692"/>
    </cofactor>
</comment>
<accession>A0A099JA51</accession>
<gene>
    <name evidence="7" type="ORF">BJ997_003490</name>
    <name evidence="6" type="ORF">GY21_09865</name>
</gene>